<name>J4UEZ0_BEAB2</name>
<evidence type="ECO:0000313" key="2">
    <source>
        <dbReference type="Proteomes" id="UP000002762"/>
    </source>
</evidence>
<reference evidence="1 2" key="1">
    <citation type="journal article" date="2012" name="Sci. Rep.">
        <title>Genomic perspectives on the evolution of fungal entomopathogenicity in Beauveria bassiana.</title>
        <authorList>
            <person name="Xiao G."/>
            <person name="Ying S.H."/>
            <person name="Zheng P."/>
            <person name="Wang Z.L."/>
            <person name="Zhang S."/>
            <person name="Xie X.Q."/>
            <person name="Shang Y."/>
            <person name="St Leger R.J."/>
            <person name="Zhao G.P."/>
            <person name="Wang C."/>
            <person name="Feng M.G."/>
        </authorList>
    </citation>
    <scope>NUCLEOTIDE SEQUENCE [LARGE SCALE GENOMIC DNA]</scope>
    <source>
        <strain evidence="1 2">ARSEF 2860</strain>
    </source>
</reference>
<dbReference type="Proteomes" id="UP000002762">
    <property type="component" value="Unassembled WGS sequence"/>
</dbReference>
<organism evidence="1 2">
    <name type="scientific">Beauveria bassiana (strain ARSEF 2860)</name>
    <name type="common">White muscardine disease fungus</name>
    <name type="synonym">Tritirachium shiotae</name>
    <dbReference type="NCBI Taxonomy" id="655819"/>
    <lineage>
        <taxon>Eukaryota</taxon>
        <taxon>Fungi</taxon>
        <taxon>Dikarya</taxon>
        <taxon>Ascomycota</taxon>
        <taxon>Pezizomycotina</taxon>
        <taxon>Sordariomycetes</taxon>
        <taxon>Hypocreomycetidae</taxon>
        <taxon>Hypocreales</taxon>
        <taxon>Cordycipitaceae</taxon>
        <taxon>Beauveria</taxon>
    </lineage>
</organism>
<accession>J4UEZ0</accession>
<proteinExistence type="predicted"/>
<dbReference type="AlphaFoldDB" id="J4UEZ0"/>
<protein>
    <submittedName>
        <fullName evidence="1">Uncharacterized protein</fullName>
    </submittedName>
</protein>
<dbReference type="RefSeq" id="XP_008603448.1">
    <property type="nucleotide sequence ID" value="XM_008605226.1"/>
</dbReference>
<evidence type="ECO:0000313" key="1">
    <source>
        <dbReference type="EMBL" id="EJP60922.1"/>
    </source>
</evidence>
<gene>
    <name evidence="1" type="ORF">BBA_10129</name>
</gene>
<dbReference type="InParanoid" id="J4UEZ0"/>
<dbReference type="GeneID" id="19893141"/>
<dbReference type="EMBL" id="JH725240">
    <property type="protein sequence ID" value="EJP60922.1"/>
    <property type="molecule type" value="Genomic_DNA"/>
</dbReference>
<sequence>MGLGAVRTDRGAAWQAPIPAEKTDPLDYGSNVSIIMRCIAAIHLTKTHAYLVMAYSGYHSYTHSVFKLPLAQPAARAGNKYEQRILRWLLLVLGKAWAGGCWRIDEPVAGTLAAKVLVPDCPSRGTELRGRVARENAAGFDADGPFDRSHLTYVLPPEGMKMKIRDHQLRKRQVLTQNPYRMATLLDSMPSVTRKFSVNARNNSQPSADYTPCTRLQSASRPSWGICVCECSIAKVVDSYDDGAFVVG</sequence>
<keyword evidence="2" id="KW-1185">Reference proteome</keyword>
<dbReference type="HOGENOM" id="CLU_1119994_0_0_1"/>